<organism evidence="3 4">
    <name type="scientific">Bacillus salipaludis</name>
    <dbReference type="NCBI Taxonomy" id="2547811"/>
    <lineage>
        <taxon>Bacteria</taxon>
        <taxon>Bacillati</taxon>
        <taxon>Bacillota</taxon>
        <taxon>Bacilli</taxon>
        <taxon>Bacillales</taxon>
        <taxon>Bacillaceae</taxon>
        <taxon>Bacillus</taxon>
    </lineage>
</organism>
<evidence type="ECO:0000313" key="2">
    <source>
        <dbReference type="EMBL" id="MDQ6599492.1"/>
    </source>
</evidence>
<accession>A0A4V3ATJ0</accession>
<evidence type="ECO:0000313" key="5">
    <source>
        <dbReference type="Proteomes" id="UP001178888"/>
    </source>
</evidence>
<feature type="transmembrane region" description="Helical" evidence="1">
    <location>
        <begin position="44"/>
        <end position="62"/>
    </location>
</feature>
<dbReference type="Proteomes" id="UP001178888">
    <property type="component" value="Unassembled WGS sequence"/>
</dbReference>
<feature type="transmembrane region" description="Helical" evidence="1">
    <location>
        <begin position="5"/>
        <end position="24"/>
    </location>
</feature>
<evidence type="ECO:0000313" key="4">
    <source>
        <dbReference type="Proteomes" id="UP000295132"/>
    </source>
</evidence>
<evidence type="ECO:0000256" key="1">
    <source>
        <dbReference type="SAM" id="Phobius"/>
    </source>
</evidence>
<dbReference type="EMBL" id="JAVGVR010000001">
    <property type="protein sequence ID" value="MDQ6599492.1"/>
    <property type="molecule type" value="Genomic_DNA"/>
</dbReference>
<dbReference type="Proteomes" id="UP000295132">
    <property type="component" value="Unassembled WGS sequence"/>
</dbReference>
<protein>
    <submittedName>
        <fullName evidence="3">Uncharacterized protein</fullName>
    </submittedName>
</protein>
<name>A0A4V3ATJ0_9BACI</name>
<dbReference type="EMBL" id="SMYO01000007">
    <property type="protein sequence ID" value="TDK60233.1"/>
    <property type="molecule type" value="Genomic_DNA"/>
</dbReference>
<proteinExistence type="predicted"/>
<feature type="transmembrane region" description="Helical" evidence="1">
    <location>
        <begin position="82"/>
        <end position="99"/>
    </location>
</feature>
<feature type="transmembrane region" description="Helical" evidence="1">
    <location>
        <begin position="105"/>
        <end position="120"/>
    </location>
</feature>
<keyword evidence="5" id="KW-1185">Reference proteome</keyword>
<dbReference type="AlphaFoldDB" id="A0A4V3ATJ0"/>
<comment type="caution">
    <text evidence="3">The sequence shown here is derived from an EMBL/GenBank/DDBJ whole genome shotgun (WGS) entry which is preliminary data.</text>
</comment>
<evidence type="ECO:0000313" key="3">
    <source>
        <dbReference type="EMBL" id="TDK60233.1"/>
    </source>
</evidence>
<keyword evidence="1" id="KW-0812">Transmembrane</keyword>
<gene>
    <name evidence="3" type="ORF">E2K98_16120</name>
    <name evidence="2" type="ORF">RCG21_24675</name>
</gene>
<keyword evidence="1" id="KW-1133">Transmembrane helix</keyword>
<reference evidence="2" key="2">
    <citation type="submission" date="2023-08" db="EMBL/GenBank/DDBJ databases">
        <title>Nitrogen cycling bacteria in agricultural field soils.</title>
        <authorList>
            <person name="Jang J."/>
        </authorList>
    </citation>
    <scope>NUCLEOTIDE SEQUENCE</scope>
    <source>
        <strain evidence="2">PS3-36</strain>
    </source>
</reference>
<sequence length="121" mass="14067">MAASIWKLCIVFLCGYLINKWIPINHPFILTDFLIRFIVKPLEFFAGSIAFFIGLVVNARYIRETILKKKHLQEQKRRGWEVLAALSGLLLIFSVHFYIGPELTLLFFSLSFLYGIISVER</sequence>
<keyword evidence="1" id="KW-0472">Membrane</keyword>
<dbReference type="RefSeq" id="WP_133335847.1">
    <property type="nucleotide sequence ID" value="NZ_JAVGVR010000001.1"/>
</dbReference>
<reference evidence="3 4" key="1">
    <citation type="submission" date="2019-03" db="EMBL/GenBank/DDBJ databases">
        <title>Bacillus niacini sp. nov. a Nicotinate-Metabolizing Mesophile Isolated from Soil.</title>
        <authorList>
            <person name="Zhang G."/>
        </authorList>
    </citation>
    <scope>NUCLEOTIDE SEQUENCE [LARGE SCALE GENOMIC DNA]</scope>
    <source>
        <strain evidence="3 4">WN066</strain>
    </source>
</reference>